<reference evidence="10 11" key="1">
    <citation type="journal article" date="2021" name="Genome Biol. Evol.">
        <title>Complete Genome Sequencing of a Novel Gloeobacter Species from a Waterfall Cave in Mexico.</title>
        <authorList>
            <person name="Saw J.H."/>
            <person name="Cardona T."/>
            <person name="Montejano G."/>
        </authorList>
    </citation>
    <scope>NUCLEOTIDE SEQUENCE [LARGE SCALE GENOMIC DNA]</scope>
    <source>
        <strain evidence="10">MG652769</strain>
    </source>
</reference>
<evidence type="ECO:0000259" key="9">
    <source>
        <dbReference type="SMART" id="SM00739"/>
    </source>
</evidence>
<dbReference type="InterPro" id="IPR001062">
    <property type="entry name" value="Transcrpt_antiterm_NusG"/>
</dbReference>
<evidence type="ECO:0000313" key="10">
    <source>
        <dbReference type="EMBL" id="UFP93563.1"/>
    </source>
</evidence>
<dbReference type="SUPFAM" id="SSF50104">
    <property type="entry name" value="Translation proteins SH3-like domain"/>
    <property type="match status" value="1"/>
</dbReference>
<dbReference type="RefSeq" id="WP_418886906.1">
    <property type="nucleotide sequence ID" value="NZ_CP063845.1"/>
</dbReference>
<dbReference type="InterPro" id="IPR005824">
    <property type="entry name" value="KOW"/>
</dbReference>
<dbReference type="PANTHER" id="PTHR30265">
    <property type="entry name" value="RHO-INTERACTING TRANSCRIPTION TERMINATION FACTOR NUSG"/>
    <property type="match status" value="1"/>
</dbReference>
<dbReference type="InterPro" id="IPR015869">
    <property type="entry name" value="Transcrpt_antiterm_NusG_bac_CS"/>
</dbReference>
<dbReference type="InterPro" id="IPR008991">
    <property type="entry name" value="Translation_prot_SH3-like_sf"/>
</dbReference>
<evidence type="ECO:0000256" key="4">
    <source>
        <dbReference type="ARBA" id="ARBA00023163"/>
    </source>
</evidence>
<dbReference type="InterPro" id="IPR006645">
    <property type="entry name" value="NGN-like_dom"/>
</dbReference>
<dbReference type="CDD" id="cd09891">
    <property type="entry name" value="NGN_Bact_1"/>
    <property type="match status" value="1"/>
</dbReference>
<dbReference type="PANTHER" id="PTHR30265:SF2">
    <property type="entry name" value="TRANSCRIPTION TERMINATION_ANTITERMINATION PROTEIN NUSG"/>
    <property type="match status" value="1"/>
</dbReference>
<dbReference type="NCBIfam" id="TIGR00922">
    <property type="entry name" value="nusG"/>
    <property type="match status" value="1"/>
</dbReference>
<dbReference type="Pfam" id="PF00467">
    <property type="entry name" value="KOW"/>
    <property type="match status" value="1"/>
</dbReference>
<sequence>MVIGTDFLMDSARKPEPPEPHWYFVQVASGCEKKVKTNLEQRIQTMEMSDRILKVEIPERQAVRIRQEGSRTASAEKIFPGYVLINMVMDDESWQVVKNTPNVINFVGTEERRRYGRGRGHVTPRPLGSAEVNRIFRAAEQEEPVIKVDLEPGHKIEVTAGPFQDFNGEVVEVNPERGTLKALISIFGRDTPVELGFNQVRRLDE</sequence>
<dbReference type="PROSITE" id="PS01014">
    <property type="entry name" value="NUSG"/>
    <property type="match status" value="1"/>
</dbReference>
<evidence type="ECO:0000256" key="6">
    <source>
        <dbReference type="NCBIfam" id="TIGR00922"/>
    </source>
</evidence>
<dbReference type="Gene3D" id="3.30.70.940">
    <property type="entry name" value="NusG, N-terminal domain"/>
    <property type="match status" value="1"/>
</dbReference>
<dbReference type="InterPro" id="IPR014722">
    <property type="entry name" value="Rib_uL2_dom2"/>
</dbReference>
<keyword evidence="2 5" id="KW-0889">Transcription antitermination</keyword>
<keyword evidence="11" id="KW-1185">Reference proteome</keyword>
<keyword evidence="1 5" id="KW-0806">Transcription termination</keyword>
<dbReference type="InterPro" id="IPR036735">
    <property type="entry name" value="NGN_dom_sf"/>
</dbReference>
<evidence type="ECO:0000256" key="2">
    <source>
        <dbReference type="ARBA" id="ARBA00022814"/>
    </source>
</evidence>
<feature type="domain" description="NusG-like N-terminal" evidence="8">
    <location>
        <begin position="19"/>
        <end position="139"/>
    </location>
</feature>
<dbReference type="Proteomes" id="UP001054846">
    <property type="component" value="Chromosome"/>
</dbReference>
<evidence type="ECO:0000313" key="11">
    <source>
        <dbReference type="Proteomes" id="UP001054846"/>
    </source>
</evidence>
<evidence type="ECO:0000259" key="8">
    <source>
        <dbReference type="SMART" id="SM00738"/>
    </source>
</evidence>
<dbReference type="InterPro" id="IPR043425">
    <property type="entry name" value="NusG-like"/>
</dbReference>
<comment type="function">
    <text evidence="5 7">Participates in transcription elongation, termination and antitermination.</text>
</comment>
<protein>
    <recommendedName>
        <fullName evidence="5 6">Transcription termination/antitermination protein NusG</fullName>
    </recommendedName>
</protein>
<evidence type="ECO:0000256" key="7">
    <source>
        <dbReference type="RuleBase" id="RU000538"/>
    </source>
</evidence>
<dbReference type="EMBL" id="CP063845">
    <property type="protein sequence ID" value="UFP93563.1"/>
    <property type="molecule type" value="Genomic_DNA"/>
</dbReference>
<gene>
    <name evidence="5 10" type="primary">nusG</name>
    <name evidence="10" type="ORF">ISF26_17470</name>
</gene>
<feature type="domain" description="KOW" evidence="9">
    <location>
        <begin position="149"/>
        <end position="176"/>
    </location>
</feature>
<keyword evidence="3 5" id="KW-0805">Transcription regulation</keyword>
<dbReference type="SUPFAM" id="SSF82679">
    <property type="entry name" value="N-utilization substance G protein NusG, N-terminal domain"/>
    <property type="match status" value="1"/>
</dbReference>
<dbReference type="Pfam" id="PF02357">
    <property type="entry name" value="NusG"/>
    <property type="match status" value="1"/>
</dbReference>
<dbReference type="SMART" id="SM00739">
    <property type="entry name" value="KOW"/>
    <property type="match status" value="1"/>
</dbReference>
<name>A0ABY3PIW9_9CYAN</name>
<accession>A0ABY3PIW9</accession>
<dbReference type="Gene3D" id="2.30.30.30">
    <property type="match status" value="1"/>
</dbReference>
<dbReference type="InterPro" id="IPR047050">
    <property type="entry name" value="NGN"/>
</dbReference>
<dbReference type="CDD" id="cd06091">
    <property type="entry name" value="KOW_NusG"/>
    <property type="match status" value="1"/>
</dbReference>
<evidence type="ECO:0000256" key="1">
    <source>
        <dbReference type="ARBA" id="ARBA00022472"/>
    </source>
</evidence>
<keyword evidence="4 5" id="KW-0804">Transcription</keyword>
<comment type="similarity">
    <text evidence="5 7">Belongs to the NusG family.</text>
</comment>
<proteinExistence type="inferred from homology"/>
<evidence type="ECO:0000256" key="3">
    <source>
        <dbReference type="ARBA" id="ARBA00023015"/>
    </source>
</evidence>
<organism evidence="10 11">
    <name type="scientific">Gloeobacter morelensis MG652769</name>
    <dbReference type="NCBI Taxonomy" id="2781736"/>
    <lineage>
        <taxon>Bacteria</taxon>
        <taxon>Bacillati</taxon>
        <taxon>Cyanobacteriota</taxon>
        <taxon>Cyanophyceae</taxon>
        <taxon>Gloeobacterales</taxon>
        <taxon>Gloeobacteraceae</taxon>
        <taxon>Gloeobacter</taxon>
        <taxon>Gloeobacter morelensis</taxon>
    </lineage>
</organism>
<evidence type="ECO:0000256" key="5">
    <source>
        <dbReference type="HAMAP-Rule" id="MF_00948"/>
    </source>
</evidence>
<dbReference type="PRINTS" id="PR00338">
    <property type="entry name" value="NUSGTNSCPFCT"/>
</dbReference>
<dbReference type="SMART" id="SM00738">
    <property type="entry name" value="NGN"/>
    <property type="match status" value="1"/>
</dbReference>
<dbReference type="HAMAP" id="MF_00948">
    <property type="entry name" value="NusG"/>
    <property type="match status" value="1"/>
</dbReference>